<evidence type="ECO:0000313" key="3">
    <source>
        <dbReference type="WBParaSite" id="Pan_g10259.t2"/>
    </source>
</evidence>
<dbReference type="AlphaFoldDB" id="A0A7E4ULN7"/>
<dbReference type="Proteomes" id="UP000492821">
    <property type="component" value="Unassembled WGS sequence"/>
</dbReference>
<reference evidence="2" key="1">
    <citation type="journal article" date="2013" name="Genetics">
        <title>The draft genome and transcriptome of Panagrellus redivivus are shaped by the harsh demands of a free-living lifestyle.</title>
        <authorList>
            <person name="Srinivasan J."/>
            <person name="Dillman A.R."/>
            <person name="Macchietto M.G."/>
            <person name="Heikkinen L."/>
            <person name="Lakso M."/>
            <person name="Fracchia K.M."/>
            <person name="Antoshechkin I."/>
            <person name="Mortazavi A."/>
            <person name="Wong G."/>
            <person name="Sternberg P.W."/>
        </authorList>
    </citation>
    <scope>NUCLEOTIDE SEQUENCE [LARGE SCALE GENOMIC DNA]</scope>
    <source>
        <strain evidence="2">MT8872</strain>
    </source>
</reference>
<feature type="compositionally biased region" description="Polar residues" evidence="1">
    <location>
        <begin position="544"/>
        <end position="553"/>
    </location>
</feature>
<name>A0A7E4ULN7_PANRE</name>
<reference evidence="3" key="2">
    <citation type="submission" date="2020-10" db="UniProtKB">
        <authorList>
            <consortium name="WormBaseParasite"/>
        </authorList>
    </citation>
    <scope>IDENTIFICATION</scope>
</reference>
<evidence type="ECO:0000313" key="2">
    <source>
        <dbReference type="Proteomes" id="UP000492821"/>
    </source>
</evidence>
<sequence>MVTATYLFQEKHPLKALTEFPEVRDIVYHKDTPEAVMKKVFPGQKLHVSGMEHPLFIDTFFQNRINKGNLNGYEILPFCIYNLVVEFGNTFDSIYLNTGIPPFTITKEIVVGDAPTVQIRACESEITMTALIKTFNFKTIKFRTSIYLNEGVPPFTITREIDVGNAPTVQIRACESDITMTALIKTFSFKSTKFRTVAITVTIDKALMPHVTLKTVVARDSNAVVIPPQTIPQKGAPQMPVTEEPKDSVIYSVIHGGSFTVARVHQNSEDDQISFSTIADAIAFMKDRTSNSAAAVVLFHYSEISTIDLMQTFRKGCQKAGFFKMRFVPYESLPLSLLLGSLQYHIDAGKSVAIVYPEKYYVVVRDGRHLKVRTWGPFDIGKINSHNVDGVIITKILRSFLKEALNELLRKLKPKNVRIDTGLNLYESIFPPFLQSSADETASNDYAFNNFCDFDVVVNGQMPIITRFMEIPFSVTAEVAVLDKKVLEVQLFRIEKLMEPLKTFPIARGTKSVRVVVRVESASDITVTMEAVCRVKDAHKPNTVSGSIESTVTLREKPSQPKAATTVSAKQSNGKAIDVPLPLPTNNHVAKGKKNRSQRRKQARLNAAKNGSADGPLKPTAAPASLDDGVDTSRPITTVLTFICDNRVLIKAEETYTGNKEVLAYVRLQTGKVPEVGKRAFDALKKDRKSVFYDITRLLATDFDPDPSWRFKTSRNTDGKVVIRGSNGVITFPIVLFGLVVRSTLLYIQEHVKSEITSLGIRFPSGCAIPDTELKDVSKRIGVELVLL</sequence>
<feature type="compositionally biased region" description="Polar residues" evidence="1">
    <location>
        <begin position="562"/>
        <end position="574"/>
    </location>
</feature>
<dbReference type="WBParaSite" id="Pan_g10259.t2">
    <property type="protein sequence ID" value="Pan_g10259.t2"/>
    <property type="gene ID" value="Pan_g10259"/>
</dbReference>
<protein>
    <submittedName>
        <fullName evidence="3">BPI2 domain-containing protein</fullName>
    </submittedName>
</protein>
<proteinExistence type="predicted"/>
<accession>A0A7E4ULN7</accession>
<feature type="region of interest" description="Disordered" evidence="1">
    <location>
        <begin position="544"/>
        <end position="629"/>
    </location>
</feature>
<keyword evidence="2" id="KW-1185">Reference proteome</keyword>
<evidence type="ECO:0000256" key="1">
    <source>
        <dbReference type="SAM" id="MobiDB-lite"/>
    </source>
</evidence>
<feature type="compositionally biased region" description="Basic residues" evidence="1">
    <location>
        <begin position="590"/>
        <end position="603"/>
    </location>
</feature>
<organism evidence="2 3">
    <name type="scientific">Panagrellus redivivus</name>
    <name type="common">Microworm</name>
    <dbReference type="NCBI Taxonomy" id="6233"/>
    <lineage>
        <taxon>Eukaryota</taxon>
        <taxon>Metazoa</taxon>
        <taxon>Ecdysozoa</taxon>
        <taxon>Nematoda</taxon>
        <taxon>Chromadorea</taxon>
        <taxon>Rhabditida</taxon>
        <taxon>Tylenchina</taxon>
        <taxon>Panagrolaimomorpha</taxon>
        <taxon>Panagrolaimoidea</taxon>
        <taxon>Panagrolaimidae</taxon>
        <taxon>Panagrellus</taxon>
    </lineage>
</organism>